<dbReference type="OrthoDB" id="1493140at2"/>
<reference evidence="2 3" key="1">
    <citation type="submission" date="2017-10" db="EMBL/GenBank/DDBJ databases">
        <title>The draft genome sequence of Lewinella nigricans NBRC 102662.</title>
        <authorList>
            <person name="Wang K."/>
        </authorList>
    </citation>
    <scope>NUCLEOTIDE SEQUENCE [LARGE SCALE GENOMIC DNA]</scope>
    <source>
        <strain evidence="2 3">NBRC 102662</strain>
    </source>
</reference>
<name>A0A2D0N529_FLAN2</name>
<evidence type="ECO:0000313" key="3">
    <source>
        <dbReference type="Proteomes" id="UP000223913"/>
    </source>
</evidence>
<gene>
    <name evidence="2" type="ORF">CRP01_25425</name>
</gene>
<organism evidence="2 3">
    <name type="scientific">Flavilitoribacter nigricans (strain ATCC 23147 / DSM 23189 / NBRC 102662 / NCIMB 1420 / SS-2)</name>
    <name type="common">Lewinella nigricans</name>
    <dbReference type="NCBI Taxonomy" id="1122177"/>
    <lineage>
        <taxon>Bacteria</taxon>
        <taxon>Pseudomonadati</taxon>
        <taxon>Bacteroidota</taxon>
        <taxon>Saprospiria</taxon>
        <taxon>Saprospirales</taxon>
        <taxon>Lewinellaceae</taxon>
        <taxon>Flavilitoribacter</taxon>
    </lineage>
</organism>
<dbReference type="EMBL" id="PDUD01000030">
    <property type="protein sequence ID" value="PHN03604.1"/>
    <property type="molecule type" value="Genomic_DNA"/>
</dbReference>
<protein>
    <recommendedName>
        <fullName evidence="4">DUF4252 domain-containing protein</fullName>
    </recommendedName>
</protein>
<accession>A0A2D0N529</accession>
<dbReference type="Proteomes" id="UP000223913">
    <property type="component" value="Unassembled WGS sequence"/>
</dbReference>
<evidence type="ECO:0000313" key="2">
    <source>
        <dbReference type="EMBL" id="PHN03604.1"/>
    </source>
</evidence>
<feature type="chain" id="PRO_5013243152" description="DUF4252 domain-containing protein" evidence="1">
    <location>
        <begin position="22"/>
        <end position="161"/>
    </location>
</feature>
<evidence type="ECO:0000256" key="1">
    <source>
        <dbReference type="SAM" id="SignalP"/>
    </source>
</evidence>
<dbReference type="AlphaFoldDB" id="A0A2D0N529"/>
<keyword evidence="3" id="KW-1185">Reference proteome</keyword>
<dbReference type="RefSeq" id="WP_099152931.1">
    <property type="nucleotide sequence ID" value="NZ_PDUD01000030.1"/>
</dbReference>
<proteinExistence type="predicted"/>
<comment type="caution">
    <text evidence="2">The sequence shown here is derived from an EMBL/GenBank/DDBJ whole genome shotgun (WGS) entry which is preliminary data.</text>
</comment>
<sequence>MFFLNLIFAILPLVGFNGTFATPVEQEEYCNERFEFCVTYPSGYFSEKVYSDNGDGVTMYAQEGVIEADIIGAYNVMDWSVEGILDNYFKTIKEKPMEVELVELYTDEAYGWAKMKYNYEIQLVQINLLNDSYITTILTVPASSPDLLDELSKSIQVTFPV</sequence>
<keyword evidence="1" id="KW-0732">Signal</keyword>
<evidence type="ECO:0008006" key="4">
    <source>
        <dbReference type="Google" id="ProtNLM"/>
    </source>
</evidence>
<feature type="signal peptide" evidence="1">
    <location>
        <begin position="1"/>
        <end position="21"/>
    </location>
</feature>